<dbReference type="InterPro" id="IPR001680">
    <property type="entry name" value="WD40_rpt"/>
</dbReference>
<feature type="compositionally biased region" description="Basic and acidic residues" evidence="2">
    <location>
        <begin position="136"/>
        <end position="147"/>
    </location>
</feature>
<feature type="compositionally biased region" description="Gly residues" evidence="2">
    <location>
        <begin position="148"/>
        <end position="159"/>
    </location>
</feature>
<keyword evidence="4" id="KW-1185">Reference proteome</keyword>
<evidence type="ECO:0000256" key="2">
    <source>
        <dbReference type="SAM" id="MobiDB-lite"/>
    </source>
</evidence>
<feature type="region of interest" description="Disordered" evidence="2">
    <location>
        <begin position="136"/>
        <end position="159"/>
    </location>
</feature>
<feature type="compositionally biased region" description="Basic and acidic residues" evidence="2">
    <location>
        <begin position="445"/>
        <end position="474"/>
    </location>
</feature>
<dbReference type="SMART" id="SM00320">
    <property type="entry name" value="WD40"/>
    <property type="match status" value="11"/>
</dbReference>
<dbReference type="Pfam" id="PF12234">
    <property type="entry name" value="Rav1p_C"/>
    <property type="match status" value="1"/>
</dbReference>
<reference evidence="5" key="1">
    <citation type="submission" date="2025-08" db="UniProtKB">
        <authorList>
            <consortium name="RefSeq"/>
        </authorList>
    </citation>
    <scope>IDENTIFICATION</scope>
    <source>
        <tissue evidence="5">Gonads</tissue>
    </source>
</reference>
<dbReference type="InParanoid" id="A0A2R2ML26"/>
<feature type="region of interest" description="Disordered" evidence="2">
    <location>
        <begin position="2405"/>
        <end position="2444"/>
    </location>
</feature>
<sequence length="3436" mass="384119">MNRHQVLTGAVNTGDHCYAVGSVEGINFTAYAAGCDIVILASDFQRVQIIPGATHGNIQVSCIDCSIDTGKVRYLVTLQYTQINTNNDLYRLIQGLDYQWYQTGTFEADSYITCLSWNLEGTRLLTGGEHIQMWRCPDDHHEDDSHHGGGGGGGGGGSFSIGGDDGGNDVFGVSFHVGDVDEPEWHCIWECKTATPVFHLQFSPDGLLFASAGKADRLVKIWYEDKKVQLPGFRMDSFSPQKTELKFSFIYIAHPRAVTGFSWRKTSKYMPRGAVGNMLVTSCRDNICRIWVETILPDNGLVDLHQFDPTAATNPKYRTHRHKNKFIQRINHIRNALHKRKRHKRYHQQPVDGDGVLPLPSMKSTHDFHKFGVHDILGISPGFHFHLAASINPETDIPLLPAVQGMKGSKDSNFVVHWLNNKEFHFSLEAEKILENIFKKAAETEKNQMKEKEKAGESHDSHYSDDYDHHEEHKHEKKKKRYSLKLKRHHKDHHKDKEHHRHENGDANDHHHDSDKHRSSGMYTVRSDVSMTSHGSSNVLNDTEPVKTVHFSESSCNSGETVVPQVTANEALDTKIEQLLLDWHQSADMLFSIHPVDGSFLVWLIDWLDEYIPGSFRQAQVSFSSRIPHALPQADALNMHPHMELYCKHSKMDIQSALYMHQETLESSSGSCLSFSSVRGEREDQDRSNCDSSILPIILMLSKHQDGSLNQWQISFAETSKFATVLSISHVARACGHRFRTNTAACHPVLPLLLTTSHHNMPESSATSEANCKQGWEPAGFCSELILWRVDPVGPLSKLGGITELARINSPCLSAFSSVAWLPTLLPSYSLGSKSNSPSALFVASDGSCLRVYQAVIDARTLMVDKQIRRDTESFASFTTMSDSMDMNSGTTLGGEFNIVSLQSTARPGCIIELDSLTDAVQDWHNTQLLHIFQEQMVTGRLPPSHSDHADQANQEAFVDLRYLSMFEENFYLVVVEKVPSEHHSVIHMWKIVIASQPDFPGQKTEGNRGPETENTRYEDDSSINSDISDAQDGTTSRETKRPKINISTTKEPDSKQTELYGEAHVSIEHVHSQKLHLPEGIEITCAQVAAGHLSSSSIYPACFAPYLIVTACSDRVLRFWRCKTTVDKESKTESFEWLEWEMMIRTEDSSAIHIPGRPISVNCAYSGRVAVAYRTGHVRAHTHRPEDKVINCCVAIYECESTGGSEWTLEDTIQLNNIPIPDPKTEIDLSYINDVEKRLSHINSNEDFTKLSLGLAPSQSHSSLTRIMSIPSLSTINSVKRSIGEKGNKAGILKQKHLVQLDWVSTEDGSHILTVGVGSRIMMYAPVSSEISQATQKDLLAKVEANRRGILQKSKSMTVQNYVQEIRWMKLRTIELSTADGLPPLPMHITWAREGILVVGMDNEMHVYSQWKGPWEGILDHIAANTYHSQFSDEADSRTLPEQNLTTAATSANLSKIKSTTGFKVSYSVPSLIALQQGTSPNRQESRSMKVPEGRKLTQKDSSTNDFVSNRLSMKKLSMKQIGNMDDNDSTTSLTLIQDVGLFEAAKMANPVLPQYHPKQILELLNFGKLRRVKAILAHLIRCISGSNGTQGGTMDNSEEPSSSSILQRSISVGSPGVERGPAIPEETHLDYIEITSIPPLPLHALLAADNAVNDNAGNAVDTHGTSLQGQDYSDLFKTDVMSGDDPFADDLLHDGSPTVRIRSSSKSQANQHHFGSAEATLLTNHLTHIHLPGLSSLDQMYLLALADTVASMKSEMSEKDLSQSHSFVGSLRGSSATSGYASAGGTPVVTDAVDECGLRFLLAMRRHMYLLRILPIRSRTMLHAQGLSPADVIWAFHSEAQEELLAMIPCMQKEKPTWSELRQFGVGWWLTNTTILRRCIEQLARAAFQQKSDPLDAAIYYLAMKKKNVVWGLYRSVNNKKMVDFFKNNFSEDRWRKAALKNAFALLGLQRFEHSAAFFLLAGALKDALEVCINQLKDLQLAFVIATLHETELGSEESMAPSVKKLFYREILGLDDNGENPDLDRVHPDPFLRSMAYWRMKEYKNALNTLLQKTSSNFRGVNRNDIDSVEEDEDVGSYAAKASVFNFYNYLRTHPLLIRQHLATTAQESHTTVLLSGFSHGRKQDVVSDKHVSYVDTITPIERRLFFHTAHTHLKAGCPLLALEVLTKLPDVIAREEDEEEDFMKKQFRSKSIVDTGTLELPQSVLASIAEDAGSLPNSKNNSVASFDWSTPTTQQKADAFDWSTPVTQQKADTFDWSQPLNKGLSSRFDDELEMDFKVNGDDGSSSDSSDEGGIVLKTEKSSDADYDTEAEDQTEGDVDTSDQHTTTDIMAQQLKYIACLKILMENLSTLATGFEVDGGQLRCHLYTWLEKEVECLKTLCNYGGGERETGTQPDLMETPASLAEAQPDNTESCEEDTYTPARRASADSLLSPPAHARERRPSIASTLAEVIKVEKMNFEAKLERAQRRKEWLKIHQHLLRTFATYCSLHGASGGGLASVRMELTLLLQELHQDNVQRQLLSPLPFPTTLPLLSAGVASSKTVMADPIQHLQSMTWDILQTIIEFKHPPYIDNMLDRVFVLRNLSAALSACIYQCLCDSDNFVISMSDKVDVGLWGFTSTSVVYQDTHLMAGAIRKRHRSFGAAEEKPNTSPGKWPGVTQLRNLLHKEKDIDCPKLTILLCEALVAVYVSLLIYAMSIYEANILYRLISHPINEQMWGLLFGGGLRQLVSMSQGSPLISSLKKPDSNEATKQRMKFMGRVMGRPQEQKRPQDNKPSYHEKFVAPEMSMVNYFMAKPMVAREESGVDYDSEEDVLDSTSEDDSSEEEDYDSYLSGPPKKEKEPDPRMQEHLDPDSYSWCLMRYALVKYACHSFLTFLPIAGLELQDLPVASPLLHATLKSLERWQLTLKRKLVQHGGPPDNYIPGCYMEPTSGPAILKYKGMLEPYNTPFVFQKLWDHHNTPFSSQNSAMPAKRLWMHLVRTEYLQDVFIRYIFKKKQAGSDMVDSRALLDDHDLPPVEPVKIIHKENDVIAAFCINQGNLNVLALATHKEVIEIDINSILNPPSWLEDETEYDIENLQNPQHEHLETGEFLVINNPHDKMMSQLSVPTAPGALPAPSHMAGYTNKGGTVGKGLHLPGLTNLHPHHVVDRSRRLLKVMNKRPVNDVRGMGAHPHLPYYLTGCHDGSVRMWEWGHGQCVATPRQAGSFPKVTRLQFNTHGNKFGVSDGEGSVCLWQVGFGTNMNKPFQSLSCHSKSTSDFEFIGSSSLLASSGHSSESKNVCLWDTLLPPRSSLVQAFVCHEHGSPCLVYAPQHQILITGGKKGDICIFDMRQRQLRHTFQAHETAVKSLALDPSEEFFVSGSAEGDVKVWGLGIHNLMYAFLGEHRKEGLFRSNISGVLQVAVSHNKYLYSCGADGSMKVRQLPEKELIVQTYPA</sequence>
<dbReference type="FunFam" id="2.130.10.10:FF:000651">
    <property type="entry name" value="RaBConnectin related"/>
    <property type="match status" value="1"/>
</dbReference>
<feature type="region of interest" description="Disordered" evidence="2">
    <location>
        <begin position="2279"/>
        <end position="2327"/>
    </location>
</feature>
<dbReference type="OrthoDB" id="342131at2759"/>
<evidence type="ECO:0000256" key="1">
    <source>
        <dbReference type="PROSITE-ProRule" id="PRU00221"/>
    </source>
</evidence>
<dbReference type="Pfam" id="PF00400">
    <property type="entry name" value="WD40"/>
    <property type="match status" value="3"/>
</dbReference>
<dbReference type="FunCoup" id="A0A2R2ML26">
    <property type="interactions" value="1153"/>
</dbReference>
<feature type="compositionally biased region" description="Acidic residues" evidence="2">
    <location>
        <begin position="2307"/>
        <end position="2323"/>
    </location>
</feature>
<dbReference type="InterPro" id="IPR022033">
    <property type="entry name" value="Rav1p_C"/>
</dbReference>
<feature type="region of interest" description="Disordered" evidence="2">
    <location>
        <begin position="445"/>
        <end position="520"/>
    </location>
</feature>
<feature type="compositionally biased region" description="Basic and acidic residues" evidence="2">
    <location>
        <begin position="1006"/>
        <end position="1020"/>
    </location>
</feature>
<dbReference type="PROSITE" id="PS50294">
    <property type="entry name" value="WD_REPEATS_REGION"/>
    <property type="match status" value="1"/>
</dbReference>
<feature type="compositionally biased region" description="Basic and acidic residues" evidence="2">
    <location>
        <begin position="501"/>
        <end position="518"/>
    </location>
</feature>
<dbReference type="Proteomes" id="UP000085678">
    <property type="component" value="Unplaced"/>
</dbReference>
<protein>
    <submittedName>
        <fullName evidence="5">DmX-like protein 2</fullName>
    </submittedName>
</protein>
<feature type="compositionally biased region" description="Basic and acidic residues" evidence="2">
    <location>
        <begin position="2838"/>
        <end position="2850"/>
    </location>
</feature>
<feature type="compositionally biased region" description="Basic and acidic residues" evidence="2">
    <location>
        <begin position="1485"/>
        <end position="1500"/>
    </location>
</feature>
<feature type="compositionally biased region" description="Low complexity" evidence="2">
    <location>
        <begin position="1601"/>
        <end position="1616"/>
    </location>
</feature>
<feature type="region of interest" description="Disordered" evidence="2">
    <location>
        <begin position="2806"/>
        <end position="2850"/>
    </location>
</feature>
<name>A0A2R2ML26_LINAN</name>
<feature type="domain" description="RAVE complex protein Rav1 C-terminal" evidence="3">
    <location>
        <begin position="1793"/>
        <end position="2110"/>
    </location>
</feature>
<dbReference type="KEGG" id="lak:106164574"/>
<feature type="compositionally biased region" description="Basic residues" evidence="2">
    <location>
        <begin position="475"/>
        <end position="500"/>
    </location>
</feature>
<proteinExistence type="predicted"/>
<feature type="region of interest" description="Disordered" evidence="2">
    <location>
        <begin position="1477"/>
        <end position="1504"/>
    </location>
</feature>
<dbReference type="PROSITE" id="PS50082">
    <property type="entry name" value="WD_REPEATS_2"/>
    <property type="match status" value="1"/>
</dbReference>
<dbReference type="SUPFAM" id="SSF50978">
    <property type="entry name" value="WD40 repeat-like"/>
    <property type="match status" value="3"/>
</dbReference>
<dbReference type="InterPro" id="IPR036322">
    <property type="entry name" value="WD40_repeat_dom_sf"/>
</dbReference>
<dbReference type="GeneID" id="106164574"/>
<dbReference type="InterPro" id="IPR015943">
    <property type="entry name" value="WD40/YVTN_repeat-like_dom_sf"/>
</dbReference>
<dbReference type="GO" id="GO:0007035">
    <property type="term" value="P:vacuolar acidification"/>
    <property type="evidence" value="ECO:0007669"/>
    <property type="project" value="TreeGrafter"/>
</dbReference>
<dbReference type="Gene3D" id="2.130.10.10">
    <property type="entry name" value="YVTN repeat-like/Quinoprotein amine dehydrogenase"/>
    <property type="match status" value="2"/>
</dbReference>
<accession>A0A2R2ML26</accession>
<gene>
    <name evidence="5" type="primary">LOC106164574</name>
</gene>
<evidence type="ECO:0000259" key="3">
    <source>
        <dbReference type="Pfam" id="PF12234"/>
    </source>
</evidence>
<organism evidence="4 5">
    <name type="scientific">Lingula anatina</name>
    <name type="common">Brachiopod</name>
    <name type="synonym">Lingula unguis</name>
    <dbReference type="NCBI Taxonomy" id="7574"/>
    <lineage>
        <taxon>Eukaryota</taxon>
        <taxon>Metazoa</taxon>
        <taxon>Spiralia</taxon>
        <taxon>Lophotrochozoa</taxon>
        <taxon>Brachiopoda</taxon>
        <taxon>Linguliformea</taxon>
        <taxon>Lingulata</taxon>
        <taxon>Lingulida</taxon>
        <taxon>Linguloidea</taxon>
        <taxon>Lingulidae</taxon>
        <taxon>Lingula</taxon>
    </lineage>
</organism>
<evidence type="ECO:0000313" key="4">
    <source>
        <dbReference type="Proteomes" id="UP000085678"/>
    </source>
</evidence>
<dbReference type="PANTHER" id="PTHR13950:SF9">
    <property type="entry name" value="RABCONNECTIN-3A"/>
    <property type="match status" value="1"/>
</dbReference>
<dbReference type="RefSeq" id="XP_023930909.1">
    <property type="nucleotide sequence ID" value="XM_024075141.1"/>
</dbReference>
<feature type="repeat" description="WD" evidence="1">
    <location>
        <begin position="3340"/>
        <end position="3373"/>
    </location>
</feature>
<evidence type="ECO:0000313" key="5">
    <source>
        <dbReference type="RefSeq" id="XP_023930909.1"/>
    </source>
</evidence>
<feature type="region of interest" description="Disordered" evidence="2">
    <location>
        <begin position="1589"/>
        <end position="1620"/>
    </location>
</feature>
<dbReference type="GO" id="GO:0043291">
    <property type="term" value="C:RAVE complex"/>
    <property type="evidence" value="ECO:0007669"/>
    <property type="project" value="TreeGrafter"/>
</dbReference>
<feature type="compositionally biased region" description="Acidic residues" evidence="2">
    <location>
        <begin position="2806"/>
        <end position="2831"/>
    </location>
</feature>
<keyword evidence="1" id="KW-0853">WD repeat</keyword>
<dbReference type="PANTHER" id="PTHR13950">
    <property type="entry name" value="RABCONNECTIN-RELATED"/>
    <property type="match status" value="1"/>
</dbReference>
<feature type="region of interest" description="Disordered" evidence="2">
    <location>
        <begin position="999"/>
        <end position="1058"/>
    </location>
</feature>
<feature type="compositionally biased region" description="Low complexity" evidence="2">
    <location>
        <begin position="2284"/>
        <end position="2296"/>
    </location>
</feature>
<dbReference type="InterPro" id="IPR052208">
    <property type="entry name" value="DmX-like/RAVE_component"/>
</dbReference>
<dbReference type="STRING" id="7574.A0A2R2ML26"/>